<dbReference type="EMBL" id="JAIQCV010000002">
    <property type="protein sequence ID" value="KAH1121705.1"/>
    <property type="molecule type" value="Genomic_DNA"/>
</dbReference>
<reference evidence="1 2" key="1">
    <citation type="journal article" date="2021" name="Plant Biotechnol. J.">
        <title>Multi-omics assisted identification of the key and species-specific regulatory components of drought-tolerant mechanisms in Gossypium stocksii.</title>
        <authorList>
            <person name="Yu D."/>
            <person name="Ke L."/>
            <person name="Zhang D."/>
            <person name="Wu Y."/>
            <person name="Sun Y."/>
            <person name="Mei J."/>
            <person name="Sun J."/>
            <person name="Sun Y."/>
        </authorList>
    </citation>
    <scope>NUCLEOTIDE SEQUENCE [LARGE SCALE GENOMIC DNA]</scope>
    <source>
        <strain evidence="2">cv. E1</strain>
        <tissue evidence="1">Leaf</tissue>
    </source>
</reference>
<accession>A0A9D3WE91</accession>
<dbReference type="AlphaFoldDB" id="A0A9D3WE91"/>
<evidence type="ECO:0000313" key="1">
    <source>
        <dbReference type="EMBL" id="KAH1121705.1"/>
    </source>
</evidence>
<evidence type="ECO:0000313" key="2">
    <source>
        <dbReference type="Proteomes" id="UP000828251"/>
    </source>
</evidence>
<keyword evidence="2" id="KW-1185">Reference proteome</keyword>
<gene>
    <name evidence="1" type="ORF">J1N35_004865</name>
</gene>
<dbReference type="Proteomes" id="UP000828251">
    <property type="component" value="Unassembled WGS sequence"/>
</dbReference>
<name>A0A9D3WE91_9ROSI</name>
<sequence length="85" mass="9690">MCIWVKSRVWHKVSGILLIRLRLQSQNRNELSKAPMPVQQSEDNVILSTLGIDNLELGTEVLTRVVREVLEKVFEAKLGKHGELV</sequence>
<proteinExistence type="predicted"/>
<organism evidence="1 2">
    <name type="scientific">Gossypium stocksii</name>
    <dbReference type="NCBI Taxonomy" id="47602"/>
    <lineage>
        <taxon>Eukaryota</taxon>
        <taxon>Viridiplantae</taxon>
        <taxon>Streptophyta</taxon>
        <taxon>Embryophyta</taxon>
        <taxon>Tracheophyta</taxon>
        <taxon>Spermatophyta</taxon>
        <taxon>Magnoliopsida</taxon>
        <taxon>eudicotyledons</taxon>
        <taxon>Gunneridae</taxon>
        <taxon>Pentapetalae</taxon>
        <taxon>rosids</taxon>
        <taxon>malvids</taxon>
        <taxon>Malvales</taxon>
        <taxon>Malvaceae</taxon>
        <taxon>Malvoideae</taxon>
        <taxon>Gossypium</taxon>
    </lineage>
</organism>
<comment type="caution">
    <text evidence="1">The sequence shown here is derived from an EMBL/GenBank/DDBJ whole genome shotgun (WGS) entry which is preliminary data.</text>
</comment>
<protein>
    <submittedName>
        <fullName evidence="1">Uncharacterized protein</fullName>
    </submittedName>
</protein>